<dbReference type="SUPFAM" id="SSF52047">
    <property type="entry name" value="RNI-like"/>
    <property type="match status" value="1"/>
</dbReference>
<evidence type="ECO:0000313" key="2">
    <source>
        <dbReference type="EMBL" id="KAF9697174.1"/>
    </source>
</evidence>
<reference evidence="2" key="1">
    <citation type="submission" date="2018-12" db="EMBL/GenBank/DDBJ databases">
        <authorList>
            <person name="Syme R.A."/>
            <person name="Farfan-Caceres L."/>
            <person name="Lichtenzveig J."/>
        </authorList>
    </citation>
    <scope>NUCLEOTIDE SEQUENCE</scope>
    <source>
        <strain evidence="2">Al4</strain>
    </source>
</reference>
<evidence type="ECO:0000256" key="1">
    <source>
        <dbReference type="SAM" id="MobiDB-lite"/>
    </source>
</evidence>
<reference evidence="2" key="2">
    <citation type="submission" date="2020-09" db="EMBL/GenBank/DDBJ databases">
        <title>Reference genome assembly for Australian Ascochyta lentis isolate Al4.</title>
        <authorList>
            <person name="Lee R.C."/>
            <person name="Farfan-Caceres L.M."/>
            <person name="Debler J.W."/>
            <person name="Williams A.H."/>
            <person name="Henares B.M."/>
        </authorList>
    </citation>
    <scope>NUCLEOTIDE SEQUENCE</scope>
    <source>
        <strain evidence="2">Al4</strain>
    </source>
</reference>
<dbReference type="EMBL" id="RZGK01000008">
    <property type="protein sequence ID" value="KAF9697174.1"/>
    <property type="molecule type" value="Genomic_DNA"/>
</dbReference>
<protein>
    <submittedName>
        <fullName evidence="2">Uncharacterized protein</fullName>
    </submittedName>
</protein>
<name>A0A8H7J3E7_9PLEO</name>
<gene>
    <name evidence="2" type="ORF">EKO04_004814</name>
</gene>
<sequence length="560" mass="62389">MYSKAYVVGREDCSQSPKLKVKGPIKLKLLRRTIRERPFLARLVRELHLPDFQTLYQQASIEREGIVNLVASLVMACPSLERLVGFYIPFSQSFDRLAYALATRVRLKERVWLLSEPEHEYSDGEDDDDESDTYYSAAHDPTERFLGLNSGHPLLTTFVLHRTSSDFAPTLNFRAIIGTLRQFPMLQHLSISGLPAISFTNLALNTFPPRLQSLRLENLPGINDQGLQRFATSHLSTSIEKLTLINLELSGIVTITTILSQHLSKLKHFALVQHRTPDLSPRISIPDFCGPSLQFIHLEFRSQSGPAIDPFLLNPRSSMEFPFANSEPISCLATSLLATNIKEGAFPALRRVRIPHDPQGVIQALCQPRATALLPSDTSLFVRPLQKTGSNGFTFMVDAHASEPQSPNVRESSSTAPPVRRTDSAFDLPISDSDLSSSVLTTVKTRLAAQARILAARNRPSTIVRVYGPDGEVRIDTAIGGFLGDIKSNIIYELKPDKSRWPGNRDQSGPPQPEWIVGIEDLLDERTPPCEKLRERSWGNCGHLVGGRVGCNTVRVEELF</sequence>
<evidence type="ECO:0000313" key="3">
    <source>
        <dbReference type="Proteomes" id="UP000651452"/>
    </source>
</evidence>
<dbReference type="OrthoDB" id="3210378at2759"/>
<dbReference type="InterPro" id="IPR032675">
    <property type="entry name" value="LRR_dom_sf"/>
</dbReference>
<dbReference type="AlphaFoldDB" id="A0A8H7J3E7"/>
<accession>A0A8H7J3E7</accession>
<dbReference type="Proteomes" id="UP000651452">
    <property type="component" value="Unassembled WGS sequence"/>
</dbReference>
<feature type="region of interest" description="Disordered" evidence="1">
    <location>
        <begin position="401"/>
        <end position="425"/>
    </location>
</feature>
<dbReference type="Gene3D" id="3.80.10.10">
    <property type="entry name" value="Ribonuclease Inhibitor"/>
    <property type="match status" value="1"/>
</dbReference>
<proteinExistence type="predicted"/>
<comment type="caution">
    <text evidence="2">The sequence shown here is derived from an EMBL/GenBank/DDBJ whole genome shotgun (WGS) entry which is preliminary data.</text>
</comment>
<feature type="compositionally biased region" description="Polar residues" evidence="1">
    <location>
        <begin position="403"/>
        <end position="416"/>
    </location>
</feature>
<keyword evidence="3" id="KW-1185">Reference proteome</keyword>
<organism evidence="2 3">
    <name type="scientific">Ascochyta lentis</name>
    <dbReference type="NCBI Taxonomy" id="205686"/>
    <lineage>
        <taxon>Eukaryota</taxon>
        <taxon>Fungi</taxon>
        <taxon>Dikarya</taxon>
        <taxon>Ascomycota</taxon>
        <taxon>Pezizomycotina</taxon>
        <taxon>Dothideomycetes</taxon>
        <taxon>Pleosporomycetidae</taxon>
        <taxon>Pleosporales</taxon>
        <taxon>Pleosporineae</taxon>
        <taxon>Didymellaceae</taxon>
        <taxon>Ascochyta</taxon>
    </lineage>
</organism>